<feature type="coiled-coil region" evidence="4">
    <location>
        <begin position="215"/>
        <end position="288"/>
    </location>
</feature>
<feature type="domain" description="Rad50/SbcC-type AAA" evidence="5">
    <location>
        <begin position="5"/>
        <end position="255"/>
    </location>
</feature>
<accession>A0ABQ7HDM3</accession>
<dbReference type="NCBIfam" id="TIGR03185">
    <property type="entry name" value="DNA_S_dndD"/>
    <property type="match status" value="1"/>
</dbReference>
<dbReference type="InterPro" id="IPR017599">
    <property type="entry name" value="DNA_S_DndD"/>
</dbReference>
<dbReference type="SUPFAM" id="SSF52540">
    <property type="entry name" value="P-loop containing nucleoside triphosphate hydrolases"/>
    <property type="match status" value="2"/>
</dbReference>
<name>A0ABQ7HDM3_GEOSE</name>
<dbReference type="InterPro" id="IPR027417">
    <property type="entry name" value="P-loop_NTPase"/>
</dbReference>
<dbReference type="PANTHER" id="PTHR32114">
    <property type="entry name" value="ABC TRANSPORTER ABCH.3"/>
    <property type="match status" value="1"/>
</dbReference>
<reference evidence="6 7" key="1">
    <citation type="submission" date="2016-03" db="EMBL/GenBank/DDBJ databases">
        <title>Spore heat resistance.</title>
        <authorList>
            <person name="Boekhorst J."/>
            <person name="Berendsen E.M."/>
            <person name="Wells-Bennik M.H."/>
            <person name="Kuipers O.P."/>
        </authorList>
    </citation>
    <scope>NUCLEOTIDE SEQUENCE [LARGE SCALE GENOMIC DNA]</scope>
    <source>
        <strain evidence="6 7">GS8</strain>
    </source>
</reference>
<keyword evidence="4" id="KW-0175">Coiled coil</keyword>
<comment type="caution">
    <text evidence="6">The sequence shown here is derived from an EMBL/GenBank/DDBJ whole genome shotgun (WGS) entry which is preliminary data.</text>
</comment>
<comment type="similarity">
    <text evidence="1">Belongs to the SMC family. SbcC subfamily.</text>
</comment>
<protein>
    <recommendedName>
        <fullName evidence="3">Nuclease SbcCD subunit C</fullName>
    </recommendedName>
</protein>
<dbReference type="Gene3D" id="3.40.50.300">
    <property type="entry name" value="P-loop containing nucleotide triphosphate hydrolases"/>
    <property type="match status" value="2"/>
</dbReference>
<dbReference type="Proteomes" id="UP000773850">
    <property type="component" value="Unassembled WGS sequence"/>
</dbReference>
<evidence type="ECO:0000256" key="1">
    <source>
        <dbReference type="ARBA" id="ARBA00006930"/>
    </source>
</evidence>
<proteinExistence type="inferred from homology"/>
<organism evidence="6 7">
    <name type="scientific">Geobacillus stearothermophilus</name>
    <name type="common">Bacillus stearothermophilus</name>
    <dbReference type="NCBI Taxonomy" id="1422"/>
    <lineage>
        <taxon>Bacteria</taxon>
        <taxon>Bacillati</taxon>
        <taxon>Bacillota</taxon>
        <taxon>Bacilli</taxon>
        <taxon>Bacillales</taxon>
        <taxon>Anoxybacillaceae</taxon>
        <taxon>Geobacillus</taxon>
    </lineage>
</organism>
<evidence type="ECO:0000256" key="4">
    <source>
        <dbReference type="SAM" id="Coils"/>
    </source>
</evidence>
<dbReference type="EMBL" id="LUCS01000028">
    <property type="protein sequence ID" value="KAF6510293.1"/>
    <property type="molecule type" value="Genomic_DNA"/>
</dbReference>
<keyword evidence="7" id="KW-1185">Reference proteome</keyword>
<dbReference type="InterPro" id="IPR038729">
    <property type="entry name" value="Rad50/SbcC_AAA"/>
</dbReference>
<sequence length="673" mass="80262">MQINQLVITNFGIYYGRNEFVFGNKKGRANIILIGGENGTGKTTFLSAIKLALYGPLFLGYKSANAKYIDFIKDKINIYSRAEGNKMAGVEIDFTLYNNGEPENYYIIRQWELTRETVKEHLQISKNGIPLTDNQMEEFYHFLRRNLPPSLFDFLFFDGERVQQYVLDSQFEQNVKEAFMTLFNLDLFDTLKEDLLKYLKQDNIFTSLTQEQKEYTQIEYDLRNQENVIRNLEKRIAELKEQAKDVQVKIQELEREFSNKGGMIARERETLNEQVFLMEQEKKQITEKIKETAAELLPFLITQKLLQQTVTQIDAEERVERYNTLKEELNNETLPLLFKELSRHFRITDLDGREATSSFTEAMKEKLFQSMKPVGINFERFQFIHQMNSEQKQTIRNLFKQVRHFDGELIDKWFARIQHLTNEIYTIKKQIEHSLTDESLKEIINKLNEHTRLHEQIKYETEANTAKLFEAQKFYQELIAKREKVQKRIRQARKDENIFELCQKLSRVLSRYQEEQIKKYLGTVERYFLQMFNSLMRKGQFLNSFRIDPQTFEITMLNYSNKPVFKHSLSAGETQLFFLSLLWALLKASKRQIPFVLDTLFGRLDRTHKENLIQKYLPIAANQVIILSTNTEVDEYYYNQMKPYIQREFSLHYDRSSNRVHVNNHYFFQKVRI</sequence>
<evidence type="ECO:0000259" key="5">
    <source>
        <dbReference type="Pfam" id="PF13476"/>
    </source>
</evidence>
<dbReference type="Pfam" id="PF13476">
    <property type="entry name" value="AAA_23"/>
    <property type="match status" value="1"/>
</dbReference>
<evidence type="ECO:0000313" key="6">
    <source>
        <dbReference type="EMBL" id="KAF6510293.1"/>
    </source>
</evidence>
<comment type="subunit">
    <text evidence="2">Heterodimer of SbcC and SbcD.</text>
</comment>
<evidence type="ECO:0000256" key="2">
    <source>
        <dbReference type="ARBA" id="ARBA00011322"/>
    </source>
</evidence>
<evidence type="ECO:0000256" key="3">
    <source>
        <dbReference type="ARBA" id="ARBA00013368"/>
    </source>
</evidence>
<evidence type="ECO:0000313" key="7">
    <source>
        <dbReference type="Proteomes" id="UP000773850"/>
    </source>
</evidence>
<dbReference type="PANTHER" id="PTHR32114:SF2">
    <property type="entry name" value="ABC TRANSPORTER ABCH.3"/>
    <property type="match status" value="1"/>
</dbReference>
<gene>
    <name evidence="6" type="ORF">GS8_2450</name>
</gene>